<reference evidence="4 5" key="1">
    <citation type="submission" date="2015-04" db="EMBL/GenBank/DDBJ databases">
        <authorList>
            <person name="Cao L."/>
            <person name="Gao C.H."/>
        </authorList>
    </citation>
    <scope>NUCLEOTIDE SEQUENCE [LARGE SCALE GENOMIC DNA]</scope>
    <source>
        <strain evidence="4 5">SH3</strain>
    </source>
</reference>
<name>A0A7U7JU14_9STAP</name>
<sequence length="241" mass="27553">MKKNITQKIILSTALLLLGTTSAHFPNASISFLSEAKAYNISENETNINELIKYYTQPHLSFSGKWLWQNPNGTIHATLQTWVWYSHIQIYGPESWGNINKLRDKYVDIFGTKDEETVEGYLTYDETFTGGVTPAATSSDKPYKLFVEYRDKQQTIIGGHEVYQGNKPVLTLKELDFRVRQTLIKNKKLYNDGFNKGKINITGGGNNYTIDLSKKLKLTDTNRYVKDPRNAKIEVILEKSN</sequence>
<proteinExistence type="inferred from homology"/>
<keyword evidence="5" id="KW-1185">Reference proteome</keyword>
<evidence type="ECO:0000313" key="4">
    <source>
        <dbReference type="EMBL" id="CRI26368.1"/>
    </source>
</evidence>
<dbReference type="Pfam" id="PF02876">
    <property type="entry name" value="Stap_Strp_tox_C"/>
    <property type="match status" value="1"/>
</dbReference>
<dbReference type="InterPro" id="IPR006123">
    <property type="entry name" value="Toxin_b-grasp_Staph/Strep"/>
</dbReference>
<organism evidence="4 5">
    <name type="scientific">Staphylococcus argenteus</name>
    <dbReference type="NCBI Taxonomy" id="985002"/>
    <lineage>
        <taxon>Bacteria</taxon>
        <taxon>Bacillati</taxon>
        <taxon>Bacillota</taxon>
        <taxon>Bacilli</taxon>
        <taxon>Bacillales</taxon>
        <taxon>Staphylococcaceae</taxon>
        <taxon>Staphylococcus</taxon>
    </lineage>
</organism>
<dbReference type="NCBIfam" id="NF009601">
    <property type="entry name" value="PRK13043.1"/>
    <property type="match status" value="1"/>
</dbReference>
<dbReference type="Gene3D" id="2.40.50.110">
    <property type="match status" value="1"/>
</dbReference>
<dbReference type="RefSeq" id="WP_031787764.1">
    <property type="nucleotide sequence ID" value="NZ_AP018562.1"/>
</dbReference>
<dbReference type="Proteomes" id="UP000236509">
    <property type="component" value="Unassembled WGS sequence"/>
</dbReference>
<dbReference type="Gene3D" id="3.10.20.120">
    <property type="match status" value="1"/>
</dbReference>
<dbReference type="PROSITE" id="PS00278">
    <property type="entry name" value="STAPH_STREP_TOXIN_2"/>
    <property type="match status" value="1"/>
</dbReference>
<dbReference type="InterPro" id="IPR006126">
    <property type="entry name" value="Staph/Strept_toxin_CS"/>
</dbReference>
<dbReference type="PRINTS" id="PR01800">
    <property type="entry name" value="STAPHEXOTOXN"/>
</dbReference>
<evidence type="ECO:0000259" key="3">
    <source>
        <dbReference type="Pfam" id="PF02876"/>
    </source>
</evidence>
<comment type="caution">
    <text evidence="4">The sequence shown here is derived from an EMBL/GenBank/DDBJ whole genome shotgun (WGS) entry which is preliminary data.</text>
</comment>
<feature type="chain" id="PRO_5039655780" evidence="2">
    <location>
        <begin position="24"/>
        <end position="241"/>
    </location>
</feature>
<feature type="signal peptide" evidence="2">
    <location>
        <begin position="1"/>
        <end position="23"/>
    </location>
</feature>
<evidence type="ECO:0000256" key="1">
    <source>
        <dbReference type="ARBA" id="ARBA00008401"/>
    </source>
</evidence>
<dbReference type="InterPro" id="IPR008375">
    <property type="entry name" value="Staph_exotoxin"/>
</dbReference>
<dbReference type="AlphaFoldDB" id="A0A7U7JU14"/>
<dbReference type="SUPFAM" id="SSF54334">
    <property type="entry name" value="Superantigen toxins, C-terminal domain"/>
    <property type="match status" value="1"/>
</dbReference>
<dbReference type="EMBL" id="CVOU01000018">
    <property type="protein sequence ID" value="CRI26368.1"/>
    <property type="molecule type" value="Genomic_DNA"/>
</dbReference>
<feature type="domain" description="Staphylococcal/Streptococcal toxin beta-grasp" evidence="3">
    <location>
        <begin position="146"/>
        <end position="237"/>
    </location>
</feature>
<evidence type="ECO:0000313" key="5">
    <source>
        <dbReference type="Proteomes" id="UP000236509"/>
    </source>
</evidence>
<comment type="similarity">
    <text evidence="1">Belongs to the staphylococcal/streptococcal toxin family.</text>
</comment>
<evidence type="ECO:0000256" key="2">
    <source>
        <dbReference type="SAM" id="SignalP"/>
    </source>
</evidence>
<dbReference type="InterPro" id="IPR016091">
    <property type="entry name" value="SuperAg_toxin_C"/>
</dbReference>
<keyword evidence="2" id="KW-0732">Signal</keyword>
<dbReference type="GO" id="GO:0005576">
    <property type="term" value="C:extracellular region"/>
    <property type="evidence" value="ECO:0007669"/>
    <property type="project" value="InterPro"/>
</dbReference>
<accession>A0A7U7JU14</accession>
<protein>
    <submittedName>
        <fullName evidence="4">Exotoxin</fullName>
    </submittedName>
</protein>
<gene>
    <name evidence="4" type="ORF">BN1326_60283</name>
</gene>